<evidence type="ECO:0000313" key="5">
    <source>
        <dbReference type="EMBL" id="QAY71213.1"/>
    </source>
</evidence>
<dbReference type="AlphaFoldDB" id="A0A4P6F8J8"/>
<evidence type="ECO:0000259" key="4">
    <source>
        <dbReference type="Pfam" id="PF01872"/>
    </source>
</evidence>
<accession>A0A4P6F8J8</accession>
<proteinExistence type="predicted"/>
<gene>
    <name evidence="5" type="ORF">ET471_15230</name>
</gene>
<dbReference type="EMBL" id="CP035493">
    <property type="protein sequence ID" value="QAY71213.1"/>
    <property type="molecule type" value="Genomic_DNA"/>
</dbReference>
<keyword evidence="3" id="KW-0560">Oxidoreductase</keyword>
<dbReference type="InterPro" id="IPR050765">
    <property type="entry name" value="Riboflavin_Biosynth_HTPR"/>
</dbReference>
<organism evidence="5 6">
    <name type="scientific">Xylanimonas protaetiae</name>
    <dbReference type="NCBI Taxonomy" id="2509457"/>
    <lineage>
        <taxon>Bacteria</taxon>
        <taxon>Bacillati</taxon>
        <taxon>Actinomycetota</taxon>
        <taxon>Actinomycetes</taxon>
        <taxon>Micrococcales</taxon>
        <taxon>Promicromonosporaceae</taxon>
        <taxon>Xylanimonas</taxon>
    </lineage>
</organism>
<dbReference type="Proteomes" id="UP000292118">
    <property type="component" value="Chromosome"/>
</dbReference>
<comment type="pathway">
    <text evidence="1">Cofactor biosynthesis; riboflavin biosynthesis.</text>
</comment>
<feature type="domain" description="Bacterial bifunctional deaminase-reductase C-terminal" evidence="4">
    <location>
        <begin position="36"/>
        <end position="238"/>
    </location>
</feature>
<evidence type="ECO:0000256" key="2">
    <source>
        <dbReference type="ARBA" id="ARBA00022857"/>
    </source>
</evidence>
<protein>
    <submittedName>
        <fullName evidence="5">Deaminase</fullName>
    </submittedName>
</protein>
<keyword evidence="6" id="KW-1185">Reference proteome</keyword>
<keyword evidence="2" id="KW-0521">NADP</keyword>
<evidence type="ECO:0000313" key="6">
    <source>
        <dbReference type="Proteomes" id="UP000292118"/>
    </source>
</evidence>
<dbReference type="InterPro" id="IPR002734">
    <property type="entry name" value="RibDG_C"/>
</dbReference>
<dbReference type="KEGG" id="xya:ET471_15230"/>
<dbReference type="OrthoDB" id="5243299at2"/>
<dbReference type="GO" id="GO:0008703">
    <property type="term" value="F:5-amino-6-(5-phosphoribosylamino)uracil reductase activity"/>
    <property type="evidence" value="ECO:0007669"/>
    <property type="project" value="InterPro"/>
</dbReference>
<dbReference type="PANTHER" id="PTHR38011">
    <property type="entry name" value="DIHYDROFOLATE REDUCTASE FAMILY PROTEIN (AFU_ORTHOLOGUE AFUA_8G06820)"/>
    <property type="match status" value="1"/>
</dbReference>
<reference evidence="5 6" key="1">
    <citation type="submission" date="2019-01" db="EMBL/GenBank/DDBJ databases">
        <title>Genome sequencing of strain FW10M-9.</title>
        <authorList>
            <person name="Heo J."/>
            <person name="Kim S.-J."/>
            <person name="Kim J.-S."/>
            <person name="Hong S.-B."/>
            <person name="Kwon S.-W."/>
        </authorList>
    </citation>
    <scope>NUCLEOTIDE SEQUENCE [LARGE SCALE GENOMIC DNA]</scope>
    <source>
        <strain evidence="5 6">FW10M-9</strain>
    </source>
</reference>
<dbReference type="GO" id="GO:0009231">
    <property type="term" value="P:riboflavin biosynthetic process"/>
    <property type="evidence" value="ECO:0007669"/>
    <property type="project" value="InterPro"/>
</dbReference>
<dbReference type="SUPFAM" id="SSF53597">
    <property type="entry name" value="Dihydrofolate reductase-like"/>
    <property type="match status" value="1"/>
</dbReference>
<dbReference type="RefSeq" id="WP_129189680.1">
    <property type="nucleotide sequence ID" value="NZ_CP035493.1"/>
</dbReference>
<evidence type="ECO:0000256" key="1">
    <source>
        <dbReference type="ARBA" id="ARBA00005104"/>
    </source>
</evidence>
<evidence type="ECO:0000256" key="3">
    <source>
        <dbReference type="ARBA" id="ARBA00023002"/>
    </source>
</evidence>
<dbReference type="InterPro" id="IPR024072">
    <property type="entry name" value="DHFR-like_dom_sf"/>
</dbReference>
<dbReference type="Pfam" id="PF01872">
    <property type="entry name" value="RibD_C"/>
    <property type="match status" value="1"/>
</dbReference>
<dbReference type="Gene3D" id="3.40.430.10">
    <property type="entry name" value="Dihydrofolate Reductase, subunit A"/>
    <property type="match status" value="1"/>
</dbReference>
<name>A0A4P6F8J8_9MICO</name>
<dbReference type="PANTHER" id="PTHR38011:SF7">
    <property type="entry name" value="2,5-DIAMINO-6-RIBOSYLAMINO-4(3H)-PYRIMIDINONE 5'-PHOSPHATE REDUCTASE"/>
    <property type="match status" value="1"/>
</dbReference>
<sequence>MPLPALTLLVPQSRPVPPDDAEADLLALYAHAPGVVRANMIASVDGGAWGPDHVSGSINDAADWRVFRVLRALADVVVVGAGTARAEQYTQLGRPDGLEHLREAPLELALVTRSGDVPPVLAQAERPPFVITGARGAAAAHAALPPERVIVVPTAGDTSDAAGPHAGAAPPHASDVDVAAGLAALAEHGLARVLCEGGPHLLADLLAAGRVDELCVTTAPLLVGPGASRIVAGEAPAATPPQARLGHLLHAPGTGTLLARWLVPRA</sequence>